<dbReference type="KEGG" id="ssl:SS1G_13265"/>
<feature type="region of interest" description="Disordered" evidence="1">
    <location>
        <begin position="1"/>
        <end position="26"/>
    </location>
</feature>
<feature type="region of interest" description="Disordered" evidence="1">
    <location>
        <begin position="39"/>
        <end position="117"/>
    </location>
</feature>
<accession>A0A1D9Q098</accession>
<dbReference type="OrthoDB" id="3562192at2759"/>
<dbReference type="Proteomes" id="UP000177798">
    <property type="component" value="Chromosome 3"/>
</dbReference>
<proteinExistence type="predicted"/>
<feature type="compositionally biased region" description="Basic and acidic residues" evidence="1">
    <location>
        <begin position="42"/>
        <end position="67"/>
    </location>
</feature>
<name>A0A1D9Q098_SCLS1</name>
<reference evidence="3" key="1">
    <citation type="journal article" date="2017" name="Genome Biol. Evol.">
        <title>The complete genome sequence of the phytopathogenic fungus Sclerotinia sclerotiorum reveals insights into the genome architecture of broad host range pathogens.</title>
        <authorList>
            <person name="Derbyshire M."/>
            <person name="Denton-Giles M."/>
            <person name="Hegedus D."/>
            <person name="Seifbarghy S."/>
            <person name="Rollins J."/>
            <person name="van Kan J."/>
            <person name="Seidl M.F."/>
            <person name="Faino L."/>
            <person name="Mbengue M."/>
            <person name="Navaud O."/>
            <person name="Raffaele S."/>
            <person name="Hammond-Kosack K."/>
            <person name="Heard S."/>
            <person name="Oliver R."/>
        </authorList>
    </citation>
    <scope>NUCLEOTIDE SEQUENCE [LARGE SCALE GENOMIC DNA]</scope>
    <source>
        <strain evidence="3">ATCC 18683 / 1980 / Ss-1</strain>
    </source>
</reference>
<dbReference type="AlphaFoldDB" id="A0A1D9Q098"/>
<evidence type="ECO:0000313" key="3">
    <source>
        <dbReference type="Proteomes" id="UP000177798"/>
    </source>
</evidence>
<protein>
    <submittedName>
        <fullName evidence="2">Uncharacterized protein</fullName>
    </submittedName>
</protein>
<feature type="compositionally biased region" description="Polar residues" evidence="1">
    <location>
        <begin position="1"/>
        <end position="11"/>
    </location>
</feature>
<gene>
    <name evidence="2" type="ORF">sscle_03g031060</name>
</gene>
<dbReference type="VEuPathDB" id="FungiDB:sscle_03g031060"/>
<feature type="compositionally biased region" description="Polar residues" evidence="1">
    <location>
        <begin position="99"/>
        <end position="117"/>
    </location>
</feature>
<evidence type="ECO:0000256" key="1">
    <source>
        <dbReference type="SAM" id="MobiDB-lite"/>
    </source>
</evidence>
<evidence type="ECO:0000313" key="2">
    <source>
        <dbReference type="EMBL" id="APA08336.1"/>
    </source>
</evidence>
<organism evidence="2 3">
    <name type="scientific">Sclerotinia sclerotiorum (strain ATCC 18683 / 1980 / Ss-1)</name>
    <name type="common">White mold</name>
    <name type="synonym">Whetzelinia sclerotiorum</name>
    <dbReference type="NCBI Taxonomy" id="665079"/>
    <lineage>
        <taxon>Eukaryota</taxon>
        <taxon>Fungi</taxon>
        <taxon>Dikarya</taxon>
        <taxon>Ascomycota</taxon>
        <taxon>Pezizomycotina</taxon>
        <taxon>Leotiomycetes</taxon>
        <taxon>Helotiales</taxon>
        <taxon>Sclerotiniaceae</taxon>
        <taxon>Sclerotinia</taxon>
    </lineage>
</organism>
<dbReference type="EMBL" id="CP017816">
    <property type="protein sequence ID" value="APA08336.1"/>
    <property type="molecule type" value="Genomic_DNA"/>
</dbReference>
<sequence>MGNGKQDSSGDGSDEQHVQGTLLNSMSIGRFLSLGVETLETTDERTSCQRSSETRRQGNKELEDGPKTIEQQEMSQQRKPEDQEEFQNGNSPSRRRSIGTKNEQIPGNRSEAQNNTF</sequence>
<dbReference type="RefSeq" id="XP_001585749.1">
    <property type="nucleotide sequence ID" value="XM_001585699.1"/>
</dbReference>